<dbReference type="Gene3D" id="3.40.47.10">
    <property type="match status" value="2"/>
</dbReference>
<comment type="similarity">
    <text evidence="1 4">Belongs to the thiolase-like superfamily. Beta-ketoacyl-ACP synthases family.</text>
</comment>
<dbReference type="PANTHER" id="PTHR11712:SF322">
    <property type="entry name" value="POLYKETIDE BETA-KETOACYL SYNTHASE 2-RELATED"/>
    <property type="match status" value="1"/>
</dbReference>
<dbReference type="InterPro" id="IPR020841">
    <property type="entry name" value="PKS_Beta-ketoAc_synthase_dom"/>
</dbReference>
<dbReference type="SMART" id="SM00825">
    <property type="entry name" value="PKS_KS"/>
    <property type="match status" value="1"/>
</dbReference>
<proteinExistence type="inferred from homology"/>
<dbReference type="GO" id="GO:0006633">
    <property type="term" value="P:fatty acid biosynthetic process"/>
    <property type="evidence" value="ECO:0007669"/>
    <property type="project" value="TreeGrafter"/>
</dbReference>
<reference evidence="6 7" key="1">
    <citation type="submission" date="2020-07" db="EMBL/GenBank/DDBJ databases">
        <title>Sequencing the genomes of 1000 actinobacteria strains.</title>
        <authorList>
            <person name="Klenk H.-P."/>
        </authorList>
    </citation>
    <scope>NUCLEOTIDE SEQUENCE [LARGE SCALE GENOMIC DNA]</scope>
    <source>
        <strain evidence="6 7">DSM 104006</strain>
    </source>
</reference>
<dbReference type="GO" id="GO:0004315">
    <property type="term" value="F:3-oxoacyl-[acyl-carrier-protein] synthase activity"/>
    <property type="evidence" value="ECO:0007669"/>
    <property type="project" value="TreeGrafter"/>
</dbReference>
<evidence type="ECO:0000256" key="3">
    <source>
        <dbReference type="ARBA" id="ARBA00023315"/>
    </source>
</evidence>
<dbReference type="RefSeq" id="WP_179775605.1">
    <property type="nucleotide sequence ID" value="NZ_JACCFK010000001.1"/>
</dbReference>
<gene>
    <name evidence="6" type="ORF">HNR02_005085</name>
</gene>
<keyword evidence="2 4" id="KW-0808">Transferase</keyword>
<evidence type="ECO:0000313" key="6">
    <source>
        <dbReference type="EMBL" id="NYI91762.1"/>
    </source>
</evidence>
<sequence>MTGAVVTGIGVVAPTGIGTEEYWRATTAGASAIGPITRFDPAPYPVRLAGEVPGFVPEEHVPSRLLPQTDHGTRLSLAAAAEALSRSGLTAAEAPDFGIGIATASTMGGFEFGQRELEHLWQLGGQHVSAYQSFAWFYAVNTGQISIRHGLRGPGATVVADQAGGLDALGVARRQIRKGTPAVVTGGVDSALCPLGLAGQLSTGDLSGAHDPERAYLPFTREARGHVPAEGGAILVVEDAEFARDRGAPVLGEIAGYAATFDPDPRDPAADGLPRAARQAIADAGLEPGDVDVVFADAAGRAGADRREAAAITALFGAGGIPVTAPKTGTGRLYAGAGGLDTAAALLSLRDQSIPPTVHVDATDPAQEIDLVVGRARPAALSTALVLARGRGGFNAALVVRAPLPGKPVHTKE</sequence>
<keyword evidence="3 6" id="KW-0012">Acyltransferase</keyword>
<protein>
    <submittedName>
        <fullName evidence="6">Act minimal PKS chain-length factor (CLF/KS beta)</fullName>
        <ecNumber evidence="6">2.3.1.-</ecNumber>
    </submittedName>
</protein>
<dbReference type="InterPro" id="IPR014031">
    <property type="entry name" value="Ketoacyl_synth_C"/>
</dbReference>
<keyword evidence="7" id="KW-1185">Reference proteome</keyword>
<dbReference type="Proteomes" id="UP000549616">
    <property type="component" value="Unassembled WGS sequence"/>
</dbReference>
<dbReference type="EC" id="2.3.1.-" evidence="6"/>
<dbReference type="InterPro" id="IPR014030">
    <property type="entry name" value="Ketoacyl_synth_N"/>
</dbReference>
<dbReference type="EMBL" id="JACCFK010000001">
    <property type="protein sequence ID" value="NYI91762.1"/>
    <property type="molecule type" value="Genomic_DNA"/>
</dbReference>
<dbReference type="Pfam" id="PF02801">
    <property type="entry name" value="Ketoacyl-synt_C"/>
    <property type="match status" value="1"/>
</dbReference>
<evidence type="ECO:0000256" key="4">
    <source>
        <dbReference type="RuleBase" id="RU003694"/>
    </source>
</evidence>
<feature type="domain" description="Ketosynthase family 3 (KS3)" evidence="5">
    <location>
        <begin position="1"/>
        <end position="402"/>
    </location>
</feature>
<evidence type="ECO:0000256" key="2">
    <source>
        <dbReference type="ARBA" id="ARBA00022679"/>
    </source>
</evidence>
<evidence type="ECO:0000259" key="5">
    <source>
        <dbReference type="PROSITE" id="PS52004"/>
    </source>
</evidence>
<name>A0A853BAI7_9PSEU</name>
<dbReference type="Pfam" id="PF00109">
    <property type="entry name" value="ketoacyl-synt"/>
    <property type="match status" value="1"/>
</dbReference>
<dbReference type="SUPFAM" id="SSF53901">
    <property type="entry name" value="Thiolase-like"/>
    <property type="match status" value="2"/>
</dbReference>
<dbReference type="InterPro" id="IPR000794">
    <property type="entry name" value="Beta-ketoacyl_synthase"/>
</dbReference>
<comment type="caution">
    <text evidence="6">The sequence shown here is derived from an EMBL/GenBank/DDBJ whole genome shotgun (WGS) entry which is preliminary data.</text>
</comment>
<dbReference type="AlphaFoldDB" id="A0A853BAI7"/>
<dbReference type="CDD" id="cd00832">
    <property type="entry name" value="CLF"/>
    <property type="match status" value="1"/>
</dbReference>
<evidence type="ECO:0000313" key="7">
    <source>
        <dbReference type="Proteomes" id="UP000549616"/>
    </source>
</evidence>
<accession>A0A853BAI7</accession>
<dbReference type="InterPro" id="IPR016039">
    <property type="entry name" value="Thiolase-like"/>
</dbReference>
<organism evidence="6 7">
    <name type="scientific">Amycolatopsis endophytica</name>
    <dbReference type="NCBI Taxonomy" id="860233"/>
    <lineage>
        <taxon>Bacteria</taxon>
        <taxon>Bacillati</taxon>
        <taxon>Actinomycetota</taxon>
        <taxon>Actinomycetes</taxon>
        <taxon>Pseudonocardiales</taxon>
        <taxon>Pseudonocardiaceae</taxon>
        <taxon>Amycolatopsis</taxon>
    </lineage>
</organism>
<evidence type="ECO:0000256" key="1">
    <source>
        <dbReference type="ARBA" id="ARBA00008467"/>
    </source>
</evidence>
<dbReference type="PANTHER" id="PTHR11712">
    <property type="entry name" value="POLYKETIDE SYNTHASE-RELATED"/>
    <property type="match status" value="1"/>
</dbReference>
<dbReference type="PROSITE" id="PS52004">
    <property type="entry name" value="KS3_2"/>
    <property type="match status" value="1"/>
</dbReference>